<evidence type="ECO:0000259" key="1">
    <source>
        <dbReference type="Pfam" id="PF17919"/>
    </source>
</evidence>
<dbReference type="InterPro" id="IPR041577">
    <property type="entry name" value="RT_RNaseH_2"/>
</dbReference>
<dbReference type="EMBL" id="AVOT02002795">
    <property type="protein sequence ID" value="MBW0471551.1"/>
    <property type="molecule type" value="Genomic_DNA"/>
</dbReference>
<dbReference type="Proteomes" id="UP000765509">
    <property type="component" value="Unassembled WGS sequence"/>
</dbReference>
<dbReference type="InterPro" id="IPR043502">
    <property type="entry name" value="DNA/RNA_pol_sf"/>
</dbReference>
<dbReference type="Pfam" id="PF17919">
    <property type="entry name" value="RT_RNaseH_2"/>
    <property type="match status" value="1"/>
</dbReference>
<keyword evidence="3" id="KW-1185">Reference proteome</keyword>
<evidence type="ECO:0000313" key="2">
    <source>
        <dbReference type="EMBL" id="MBW0471551.1"/>
    </source>
</evidence>
<evidence type="ECO:0000313" key="3">
    <source>
        <dbReference type="Proteomes" id="UP000765509"/>
    </source>
</evidence>
<protein>
    <recommendedName>
        <fullName evidence="1">Reverse transcriptase/retrotransposon-derived protein RNase H-like domain-containing protein</fullName>
    </recommendedName>
</protein>
<proteinExistence type="predicted"/>
<name>A0A9Q3GL64_9BASI</name>
<organism evidence="2 3">
    <name type="scientific">Austropuccinia psidii MF-1</name>
    <dbReference type="NCBI Taxonomy" id="1389203"/>
    <lineage>
        <taxon>Eukaryota</taxon>
        <taxon>Fungi</taxon>
        <taxon>Dikarya</taxon>
        <taxon>Basidiomycota</taxon>
        <taxon>Pucciniomycotina</taxon>
        <taxon>Pucciniomycetes</taxon>
        <taxon>Pucciniales</taxon>
        <taxon>Sphaerophragmiaceae</taxon>
        <taxon>Austropuccinia</taxon>
    </lineage>
</organism>
<accession>A0A9Q3GL64</accession>
<sequence length="268" mass="30539">MTVDRVKAFEYSRQTLTTAPLFLMPEFKMPFKLYIDSSGDGLGAALHQVQVINDKPVEGPICSISRHMLRWQIAIQEYRGNMTIVHKYGNIHENENGMSIWPLPKNIDNPAYVPERASPQIPIEVISVTNLNETFFDEWCPLLPKLELEYRTSIHASTNQTPAILNKGWNPKLPQYSLRKDLVEIHPTAGNFKKILEKAKNKEIRCMEDSFTYSKDKWDKAHAYPDFKVGDLALVSTTKFNNIKGCNKLKYAFSGPSVIKALHGENSI</sequence>
<gene>
    <name evidence="2" type="ORF">O181_011266</name>
</gene>
<dbReference type="AlphaFoldDB" id="A0A9Q3GL64"/>
<reference evidence="2" key="1">
    <citation type="submission" date="2021-03" db="EMBL/GenBank/DDBJ databases">
        <title>Draft genome sequence of rust myrtle Austropuccinia psidii MF-1, a brazilian biotype.</title>
        <authorList>
            <person name="Quecine M.C."/>
            <person name="Pachon D.M.R."/>
            <person name="Bonatelli M.L."/>
            <person name="Correr F.H."/>
            <person name="Franceschini L.M."/>
            <person name="Leite T.F."/>
            <person name="Margarido G.R.A."/>
            <person name="Almeida C.A."/>
            <person name="Ferrarezi J.A."/>
            <person name="Labate C.A."/>
        </authorList>
    </citation>
    <scope>NUCLEOTIDE SEQUENCE</scope>
    <source>
        <strain evidence="2">MF-1</strain>
    </source>
</reference>
<feature type="domain" description="Reverse transcriptase/retrotransposon-derived protein RNase H-like" evidence="1">
    <location>
        <begin position="4"/>
        <end position="70"/>
    </location>
</feature>
<dbReference type="SUPFAM" id="SSF56672">
    <property type="entry name" value="DNA/RNA polymerases"/>
    <property type="match status" value="1"/>
</dbReference>
<dbReference type="OrthoDB" id="413122at2759"/>
<comment type="caution">
    <text evidence="2">The sequence shown here is derived from an EMBL/GenBank/DDBJ whole genome shotgun (WGS) entry which is preliminary data.</text>
</comment>